<keyword evidence="19" id="KW-1185">Reference proteome</keyword>
<keyword evidence="9 14" id="KW-0106">Calcium</keyword>
<evidence type="ECO:0000256" key="15">
    <source>
        <dbReference type="SAM" id="Phobius"/>
    </source>
</evidence>
<name>A0A7J6XG75_THATH</name>
<keyword evidence="5" id="KW-0677">Repeat</keyword>
<feature type="transmembrane region" description="Helical" evidence="15">
    <location>
        <begin position="621"/>
        <end position="641"/>
    </location>
</feature>
<evidence type="ECO:0000256" key="2">
    <source>
        <dbReference type="ARBA" id="ARBA00007981"/>
    </source>
</evidence>
<dbReference type="Gene3D" id="1.10.238.10">
    <property type="entry name" value="EF-hand"/>
    <property type="match status" value="2"/>
</dbReference>
<evidence type="ECO:0000256" key="10">
    <source>
        <dbReference type="ARBA" id="ARBA00022989"/>
    </source>
</evidence>
<dbReference type="SUPFAM" id="SSF47473">
    <property type="entry name" value="EF-hand"/>
    <property type="match status" value="1"/>
</dbReference>
<evidence type="ECO:0000256" key="6">
    <source>
        <dbReference type="ARBA" id="ARBA00022741"/>
    </source>
</evidence>
<dbReference type="GO" id="GO:0005525">
    <property type="term" value="F:GTP binding"/>
    <property type="evidence" value="ECO:0007669"/>
    <property type="project" value="UniProtKB-KW"/>
</dbReference>
<feature type="domain" description="EF-hand" evidence="16">
    <location>
        <begin position="319"/>
        <end position="354"/>
    </location>
</feature>
<dbReference type="PANTHER" id="PTHR46819:SF1">
    <property type="entry name" value="EF-HAND CALCIUM-BINDING DOMAIN-CONTAINING PROTEIN 7"/>
    <property type="match status" value="1"/>
</dbReference>
<comment type="caution">
    <text evidence="18">The sequence shown here is derived from an EMBL/GenBank/DDBJ whole genome shotgun (WGS) entry which is preliminary data.</text>
</comment>
<accession>A0A7J6XG75</accession>
<evidence type="ECO:0000256" key="5">
    <source>
        <dbReference type="ARBA" id="ARBA00022737"/>
    </source>
</evidence>
<dbReference type="EC" id="3.6.5.-" evidence="14"/>
<dbReference type="GO" id="GO:0003924">
    <property type="term" value="F:GTPase activity"/>
    <property type="evidence" value="ECO:0007669"/>
    <property type="project" value="InterPro"/>
</dbReference>
<dbReference type="InterPro" id="IPR027417">
    <property type="entry name" value="P-loop_NTPase"/>
</dbReference>
<keyword evidence="6 14" id="KW-0547">Nucleotide-binding</keyword>
<dbReference type="Proteomes" id="UP000554482">
    <property type="component" value="Unassembled WGS sequence"/>
</dbReference>
<gene>
    <name evidence="18" type="ORF">FRX31_002356</name>
</gene>
<dbReference type="SMART" id="SM00173">
    <property type="entry name" value="RAS"/>
    <property type="match status" value="1"/>
</dbReference>
<keyword evidence="8 14" id="KW-0378">Hydrolase</keyword>
<dbReference type="EMBL" id="JABWDY010000538">
    <property type="protein sequence ID" value="KAF5208058.1"/>
    <property type="molecule type" value="Genomic_DNA"/>
</dbReference>
<dbReference type="InterPro" id="IPR013566">
    <property type="entry name" value="EF_hand_assoc_1"/>
</dbReference>
<dbReference type="InterPro" id="IPR021181">
    <property type="entry name" value="Miro"/>
</dbReference>
<dbReference type="GO" id="GO:0005509">
    <property type="term" value="F:calcium ion binding"/>
    <property type="evidence" value="ECO:0007669"/>
    <property type="project" value="InterPro"/>
</dbReference>
<sequence length="649" mass="72204">MGIFSGKAKSSSSSISGNKSKVRIVVAGDCGTGKSSLIATAASEKFAQHVPPVLTPTRLFADFYPDRVPFTVIDTPSSSENQNALTQELKTADAVVLTYSCDQSHTLDRLSTFWLPELRQLQVKVPVVVVGCKLDAVDDTTVRHEQLLSLMQEFQEIETCTECSARNLFQVSKVFYYANVAVLFPTSPLFDKKKQTLKPKFERALKRIFILCDHDRDNTLSDTEFNDLQIKCFNVPLPPSEVVDIKRVVQEKYPEGVNERGLTLRGFLILSELLLQKGSHELWTVLRKFGYDNDIKLRDDLLHVSFKRAPDQSVELTNEAVKFLKEIFCSFDHDSDGALQVAELDDLFSTAPESPWIEAPYKDAAESTTTGGISLDGFLSKWSLMTLLEPNKSLANLIYIGYVGDPASAFHITKARRLNSDKKQSERKVFQCFVFGPSGAGKSALLNSFLRRPFPEIYTPTTNARYAANVVYQDGGTKKTLILREIPEDGARQLVSSKESLGPCDVAIFVHDICNELSWKRATELLVQVASHGEESGFEVPCLIVAAKDDLNMYPLAIQDSTRVSFEMGLETAIPMSVKLGDLNDVFCRIVSAAQKPHLGVPKLEYGRNYKRYYKIFCRPFKFISVGAAVAVVGLAASRVYTARKITSS</sequence>
<dbReference type="FunFam" id="1.10.238.10:FF:000011">
    <property type="entry name" value="Mitochondrial Rho GTPase"/>
    <property type="match status" value="1"/>
</dbReference>
<dbReference type="PANTHER" id="PTHR46819">
    <property type="entry name" value="EF-HAND CALCIUM-BINDING DOMAIN-CONTAINING PROTEIN 7"/>
    <property type="match status" value="1"/>
</dbReference>
<dbReference type="PROSITE" id="PS51423">
    <property type="entry name" value="MIRO"/>
    <property type="match status" value="2"/>
</dbReference>
<dbReference type="InterPro" id="IPR018247">
    <property type="entry name" value="EF_Hand_1_Ca_BS"/>
</dbReference>
<dbReference type="PIRSF" id="PIRSF037488">
    <property type="entry name" value="Mt_Rho_GTPase"/>
    <property type="match status" value="1"/>
</dbReference>
<keyword evidence="13 14" id="KW-0472">Membrane</keyword>
<dbReference type="InterPro" id="IPR013567">
    <property type="entry name" value="EF_hand_assoc_2"/>
</dbReference>
<evidence type="ECO:0000256" key="3">
    <source>
        <dbReference type="ARBA" id="ARBA00022692"/>
    </source>
</evidence>
<evidence type="ECO:0000256" key="13">
    <source>
        <dbReference type="ARBA" id="ARBA00023136"/>
    </source>
</evidence>
<dbReference type="SMART" id="SM00175">
    <property type="entry name" value="RAB"/>
    <property type="match status" value="1"/>
</dbReference>
<keyword evidence="11 14" id="KW-0496">Mitochondrion</keyword>
<evidence type="ECO:0000313" key="19">
    <source>
        <dbReference type="Proteomes" id="UP000554482"/>
    </source>
</evidence>
<comment type="similarity">
    <text evidence="2 14">Belongs to the mitochondrial Rho GTPase family.</text>
</comment>
<comment type="subcellular location">
    <subcellularLocation>
        <location evidence="1 14">Mitochondrion outer membrane</location>
        <topology evidence="1 14">Single-pass type IV membrane protein</topology>
    </subcellularLocation>
</comment>
<evidence type="ECO:0000256" key="12">
    <source>
        <dbReference type="ARBA" id="ARBA00023134"/>
    </source>
</evidence>
<keyword evidence="4" id="KW-0479">Metal-binding</keyword>
<evidence type="ECO:0000256" key="1">
    <source>
        <dbReference type="ARBA" id="ARBA00004200"/>
    </source>
</evidence>
<keyword evidence="3 15" id="KW-0812">Transmembrane</keyword>
<dbReference type="SUPFAM" id="SSF52540">
    <property type="entry name" value="P-loop containing nucleoside triphosphate hydrolases"/>
    <property type="match status" value="2"/>
</dbReference>
<dbReference type="InterPro" id="IPR020860">
    <property type="entry name" value="MIRO_dom"/>
</dbReference>
<keyword evidence="12 14" id="KW-0342">GTP-binding</keyword>
<evidence type="ECO:0000259" key="16">
    <source>
        <dbReference type="PROSITE" id="PS50222"/>
    </source>
</evidence>
<evidence type="ECO:0000256" key="9">
    <source>
        <dbReference type="ARBA" id="ARBA00022837"/>
    </source>
</evidence>
<dbReference type="InterPro" id="IPR052266">
    <property type="entry name" value="Miro-EF-hand_domain"/>
</dbReference>
<dbReference type="SMART" id="SM00174">
    <property type="entry name" value="RHO"/>
    <property type="match status" value="1"/>
</dbReference>
<dbReference type="PROSITE" id="PS50222">
    <property type="entry name" value="EF_HAND_2"/>
    <property type="match status" value="1"/>
</dbReference>
<proteinExistence type="inferred from homology"/>
<evidence type="ECO:0000256" key="11">
    <source>
        <dbReference type="ARBA" id="ARBA00023128"/>
    </source>
</evidence>
<dbReference type="PROSITE" id="PS00018">
    <property type="entry name" value="EF_HAND_1"/>
    <property type="match status" value="2"/>
</dbReference>
<dbReference type="PRINTS" id="PR00449">
    <property type="entry name" value="RASTRNSFRMNG"/>
</dbReference>
<evidence type="ECO:0000256" key="7">
    <source>
        <dbReference type="ARBA" id="ARBA00022787"/>
    </source>
</evidence>
<evidence type="ECO:0000256" key="14">
    <source>
        <dbReference type="PIRNR" id="PIRNR037488"/>
    </source>
</evidence>
<dbReference type="AlphaFoldDB" id="A0A7J6XG75"/>
<dbReference type="GO" id="GO:0007005">
    <property type="term" value="P:mitochondrion organization"/>
    <property type="evidence" value="ECO:0007669"/>
    <property type="project" value="InterPro"/>
</dbReference>
<feature type="domain" description="Miro" evidence="17">
    <location>
        <begin position="19"/>
        <end position="184"/>
    </location>
</feature>
<evidence type="ECO:0000259" key="17">
    <source>
        <dbReference type="PROSITE" id="PS51423"/>
    </source>
</evidence>
<dbReference type="InterPro" id="IPR001806">
    <property type="entry name" value="Small_GTPase"/>
</dbReference>
<keyword evidence="10 15" id="KW-1133">Transmembrane helix</keyword>
<keyword evidence="7 14" id="KW-1000">Mitochondrion outer membrane</keyword>
<dbReference type="Pfam" id="PF00071">
    <property type="entry name" value="Ras"/>
    <property type="match status" value="2"/>
</dbReference>
<feature type="domain" description="Miro" evidence="17">
    <location>
        <begin position="427"/>
        <end position="596"/>
    </location>
</feature>
<evidence type="ECO:0000256" key="4">
    <source>
        <dbReference type="ARBA" id="ARBA00022723"/>
    </source>
</evidence>
<evidence type="ECO:0000256" key="8">
    <source>
        <dbReference type="ARBA" id="ARBA00022801"/>
    </source>
</evidence>
<evidence type="ECO:0000313" key="18">
    <source>
        <dbReference type="EMBL" id="KAF5208058.1"/>
    </source>
</evidence>
<protein>
    <recommendedName>
        <fullName evidence="14">Mitochondrial Rho GTPase</fullName>
        <ecNumber evidence="14">3.6.5.-</ecNumber>
    </recommendedName>
</protein>
<reference evidence="18 19" key="1">
    <citation type="submission" date="2020-06" db="EMBL/GenBank/DDBJ databases">
        <title>Transcriptomic and genomic resources for Thalictrum thalictroides and T. hernandezii: Facilitating candidate gene discovery in an emerging model plant lineage.</title>
        <authorList>
            <person name="Arias T."/>
            <person name="Riano-Pachon D.M."/>
            <person name="Di Stilio V.S."/>
        </authorList>
    </citation>
    <scope>NUCLEOTIDE SEQUENCE [LARGE SCALE GENOMIC DNA]</scope>
    <source>
        <strain evidence="19">cv. WT478/WT964</strain>
        <tissue evidence="18">Leaves</tissue>
    </source>
</reference>
<dbReference type="FunFam" id="3.40.50.300:FF:000553">
    <property type="entry name" value="Mitochondrial Rho GTPase"/>
    <property type="match status" value="1"/>
</dbReference>
<dbReference type="Pfam" id="PF08356">
    <property type="entry name" value="EF_assoc_2"/>
    <property type="match status" value="1"/>
</dbReference>
<dbReference type="Gene3D" id="3.40.50.300">
    <property type="entry name" value="P-loop containing nucleotide triphosphate hydrolases"/>
    <property type="match status" value="2"/>
</dbReference>
<dbReference type="Pfam" id="PF08355">
    <property type="entry name" value="EF_assoc_1"/>
    <property type="match status" value="1"/>
</dbReference>
<dbReference type="GO" id="GO:0005741">
    <property type="term" value="C:mitochondrial outer membrane"/>
    <property type="evidence" value="ECO:0007669"/>
    <property type="project" value="UniProtKB-SubCell"/>
</dbReference>
<dbReference type="OrthoDB" id="10020961at2759"/>
<dbReference type="InterPro" id="IPR011992">
    <property type="entry name" value="EF-hand-dom_pair"/>
</dbReference>
<dbReference type="InterPro" id="IPR002048">
    <property type="entry name" value="EF_hand_dom"/>
</dbReference>
<organism evidence="18 19">
    <name type="scientific">Thalictrum thalictroides</name>
    <name type="common">Rue-anemone</name>
    <name type="synonym">Anemone thalictroides</name>
    <dbReference type="NCBI Taxonomy" id="46969"/>
    <lineage>
        <taxon>Eukaryota</taxon>
        <taxon>Viridiplantae</taxon>
        <taxon>Streptophyta</taxon>
        <taxon>Embryophyta</taxon>
        <taxon>Tracheophyta</taxon>
        <taxon>Spermatophyta</taxon>
        <taxon>Magnoliopsida</taxon>
        <taxon>Ranunculales</taxon>
        <taxon>Ranunculaceae</taxon>
        <taxon>Thalictroideae</taxon>
        <taxon>Thalictrum</taxon>
    </lineage>
</organism>